<dbReference type="InterPro" id="IPR011008">
    <property type="entry name" value="Dimeric_a/b-barrel"/>
</dbReference>
<dbReference type="InterPro" id="IPR026029">
    <property type="entry name" value="MLI_dom"/>
</dbReference>
<evidence type="ECO:0000313" key="11">
    <source>
        <dbReference type="Proteomes" id="UP000068832"/>
    </source>
</evidence>
<proteinExistence type="predicted"/>
<dbReference type="Proteomes" id="UP000056255">
    <property type="component" value="Chromosome"/>
</dbReference>
<dbReference type="EMBL" id="CP012173">
    <property type="protein sequence ID" value="AKV76601.1"/>
    <property type="molecule type" value="Genomic_DNA"/>
</dbReference>
<evidence type="ECO:0000313" key="5">
    <source>
        <dbReference type="EMBL" id="AKV81098.1"/>
    </source>
</evidence>
<dbReference type="Proteomes" id="UP000062475">
    <property type="component" value="Chromosome"/>
</dbReference>
<evidence type="ECO:0000313" key="4">
    <source>
        <dbReference type="EMBL" id="AKV78853.1"/>
    </source>
</evidence>
<evidence type="ECO:0000313" key="3">
    <source>
        <dbReference type="EMBL" id="AKV76601.1"/>
    </source>
</evidence>
<dbReference type="GeneID" id="97613551"/>
<evidence type="ECO:0000313" key="7">
    <source>
        <dbReference type="Proteomes" id="UP000056255"/>
    </source>
</evidence>
<dbReference type="RefSeq" id="WP_048060092.1">
    <property type="nucleotide sequence ID" value="NZ_AP019770.1"/>
</dbReference>
<evidence type="ECO:0000313" key="6">
    <source>
        <dbReference type="EMBL" id="AKV83336.1"/>
    </source>
</evidence>
<dbReference type="Proteomes" id="UP000062398">
    <property type="component" value="Chromosome"/>
</dbReference>
<dbReference type="Gene3D" id="3.30.70.1060">
    <property type="entry name" value="Dimeric alpha+beta barrel"/>
    <property type="match status" value="1"/>
</dbReference>
<evidence type="ECO:0000313" key="9">
    <source>
        <dbReference type="Proteomes" id="UP000062398"/>
    </source>
</evidence>
<accession>A0A0K1SWB6</accession>
<dbReference type="EMBL" id="CP012174">
    <property type="protein sequence ID" value="AKV78853.1"/>
    <property type="molecule type" value="Genomic_DNA"/>
</dbReference>
<dbReference type="SUPFAM" id="SSF54909">
    <property type="entry name" value="Dimeric alpha+beta barrel"/>
    <property type="match status" value="1"/>
</dbReference>
<evidence type="ECO:0000313" key="2">
    <source>
        <dbReference type="EMBL" id="AKV74362.1"/>
    </source>
</evidence>
<reference evidence="6 7" key="2">
    <citation type="submission" date="2015-07" db="EMBL/GenBank/DDBJ databases">
        <title>Physiological, transcriptional responses and genome re-sequencing of acid resistant extremely thermoacidophilic Metallosphaera sedula SARC-M1.</title>
        <authorList>
            <person name="Ai C."/>
            <person name="McCarthy S."/>
            <person name="Eckrich V."/>
            <person name="Rudrappa D."/>
            <person name="Qiu G."/>
            <person name="Blum P."/>
        </authorList>
    </citation>
    <scope>NUCLEOTIDE SEQUENCE [LARGE SCALE GENOMIC DNA]</scope>
    <source>
        <strain evidence="6 7">SARC-M1</strain>
    </source>
</reference>
<dbReference type="Proteomes" id="UP000061362">
    <property type="component" value="Chromosome"/>
</dbReference>
<sequence>MLYLVWFKIRQPESLTQRHLMQIWQREAEAALPGVKQGVIKGLWKVSGKREVVAVLDVNTHEQLDEILENLPIMKEMGYGVEIEVYPIHPYENFYELIKKLAT</sequence>
<evidence type="ECO:0000313" key="8">
    <source>
        <dbReference type="Proteomes" id="UP000061362"/>
    </source>
</evidence>
<evidence type="ECO:0000313" key="10">
    <source>
        <dbReference type="Proteomes" id="UP000062475"/>
    </source>
</evidence>
<dbReference type="EMBL" id="CP012176">
    <property type="protein sequence ID" value="AKV83336.1"/>
    <property type="molecule type" value="Genomic_DNA"/>
</dbReference>
<protein>
    <submittedName>
        <fullName evidence="4">MIase like protein</fullName>
    </submittedName>
</protein>
<dbReference type="EMBL" id="CP012172">
    <property type="protein sequence ID" value="AKV74362.1"/>
    <property type="molecule type" value="Genomic_DNA"/>
</dbReference>
<organism evidence="4 9">
    <name type="scientific">Metallosphaera sedula</name>
    <dbReference type="NCBI Taxonomy" id="43687"/>
    <lineage>
        <taxon>Archaea</taxon>
        <taxon>Thermoproteota</taxon>
        <taxon>Thermoprotei</taxon>
        <taxon>Sulfolobales</taxon>
        <taxon>Sulfolobaceae</taxon>
        <taxon>Metallosphaera</taxon>
    </lineage>
</organism>
<dbReference type="Pfam" id="PF02426">
    <property type="entry name" value="MIase"/>
    <property type="match status" value="1"/>
</dbReference>
<dbReference type="PATRIC" id="fig|43687.5.peg.1472"/>
<evidence type="ECO:0000259" key="1">
    <source>
        <dbReference type="Pfam" id="PF02426"/>
    </source>
</evidence>
<dbReference type="Proteomes" id="UP000068832">
    <property type="component" value="Chromosome"/>
</dbReference>
<feature type="domain" description="Muconolactone isomerase" evidence="1">
    <location>
        <begin position="1"/>
        <end position="91"/>
    </location>
</feature>
<dbReference type="EMBL" id="CP012175">
    <property type="protein sequence ID" value="AKV81098.1"/>
    <property type="molecule type" value="Genomic_DNA"/>
</dbReference>
<dbReference type="OrthoDB" id="33063at2157"/>
<gene>
    <name evidence="2" type="ORF">MsedA_1368</name>
    <name evidence="3" type="ORF">MsedB_1370</name>
    <name evidence="4" type="ORF">MsedC_1368</name>
    <name evidence="5" type="ORF">MsedD_1369</name>
    <name evidence="6" type="ORF">MsedE_1374</name>
</gene>
<reference evidence="8 9" key="1">
    <citation type="journal article" date="2015" name="Genome Announc.">
        <title>Complete Genome Sequences of Evolved Arsenate-Resistant Metallosphaera sedula Strains.</title>
        <authorList>
            <person name="Ai C."/>
            <person name="McCarthy S."/>
            <person name="Schackwitz W."/>
            <person name="Martin J."/>
            <person name="Lipzen A."/>
            <person name="Blum P."/>
        </authorList>
    </citation>
    <scope>NUCLEOTIDE SEQUENCE [LARGE SCALE GENOMIC DNA]</scope>
    <source>
        <strain evidence="4 9">ARS120-1</strain>
        <strain evidence="5 8">ARS120-2</strain>
        <strain evidence="2 11">ARS50-1</strain>
        <strain evidence="3 10">ARS50-2</strain>
    </source>
</reference>
<dbReference type="AlphaFoldDB" id="A0A0K1SWB6"/>
<name>A0A0K1SWB6_9CREN</name>